<dbReference type="InterPro" id="IPR025640">
    <property type="entry name" value="GYF_2"/>
</dbReference>
<dbReference type="EMBL" id="LR586016">
    <property type="protein sequence ID" value="VIP03495.1"/>
    <property type="molecule type" value="Genomic_DNA"/>
</dbReference>
<gene>
    <name evidence="2" type="ORF">GMBLW1_04650</name>
</gene>
<keyword evidence="3" id="KW-1185">Reference proteome</keyword>
<protein>
    <submittedName>
        <fullName evidence="2">: DUF4339</fullName>
    </submittedName>
</protein>
<evidence type="ECO:0000313" key="2">
    <source>
        <dbReference type="EMBL" id="VIP03495.1"/>
    </source>
</evidence>
<proteinExistence type="predicted"/>
<dbReference type="InParanoid" id="A0A6C2YR85"/>
<evidence type="ECO:0000259" key="1">
    <source>
        <dbReference type="Pfam" id="PF14237"/>
    </source>
</evidence>
<dbReference type="AlphaFoldDB" id="A0A6C2YR85"/>
<sequence length="392" mass="43808">MADAEWHVLRHNITEGPLSYSELQRRTIAGTLDRTDLVWQDGLTDWVQAGTIKGLFRAPPPPPKTTSVVAVSANGTTAGRVDPIANRRMISQLRDDSADVQLFWAEAMRVVVRLNPVNIQIHNFLSFINQVVDGTPRHDIARLVQEAMQQVDLTNAAPMLDESLDGITAVGPELIKGYTSELLAVWPKVTQFVQHRWLEDPAKEGESLRQQLRRAVQAHRQDLVVIQNHFRQLQEFHSRYHAIMTRNSVWDYVLGFAAGFFGGGIGAIGAQVWDDWRGKSDTDFAQSFGNAVDQFSGAALSFTQKTEQEVESVVAAFLKDLHSFTQGTISALESVADSKDLTPIYHKLHDPDPADAPDEDGKQFFEIVLSNLRDQKISARSEANIREMLGMR</sequence>
<organism evidence="2">
    <name type="scientific">Tuwongella immobilis</name>
    <dbReference type="NCBI Taxonomy" id="692036"/>
    <lineage>
        <taxon>Bacteria</taxon>
        <taxon>Pseudomonadati</taxon>
        <taxon>Planctomycetota</taxon>
        <taxon>Planctomycetia</taxon>
        <taxon>Gemmatales</taxon>
        <taxon>Gemmataceae</taxon>
        <taxon>Tuwongella</taxon>
    </lineage>
</organism>
<dbReference type="Proteomes" id="UP000464378">
    <property type="component" value="Chromosome"/>
</dbReference>
<dbReference type="RefSeq" id="WP_162658599.1">
    <property type="nucleotide sequence ID" value="NZ_LR593887.1"/>
</dbReference>
<feature type="domain" description="GYF" evidence="1">
    <location>
        <begin position="6"/>
        <end position="55"/>
    </location>
</feature>
<dbReference type="EMBL" id="LR593887">
    <property type="protein sequence ID" value="VTS04359.1"/>
    <property type="molecule type" value="Genomic_DNA"/>
</dbReference>
<name>A0A6C2YR85_9BACT</name>
<dbReference type="KEGG" id="tim:GMBLW1_04650"/>
<reference evidence="2" key="1">
    <citation type="submission" date="2019-04" db="EMBL/GenBank/DDBJ databases">
        <authorList>
            <consortium name="Science for Life Laboratories"/>
        </authorList>
    </citation>
    <scope>NUCLEOTIDE SEQUENCE</scope>
    <source>
        <strain evidence="2">MBLW1</strain>
    </source>
</reference>
<evidence type="ECO:0000313" key="3">
    <source>
        <dbReference type="Proteomes" id="UP000464378"/>
    </source>
</evidence>
<accession>A0A6C2YR85</accession>
<dbReference type="Pfam" id="PF14237">
    <property type="entry name" value="GYF_2"/>
    <property type="match status" value="1"/>
</dbReference>